<dbReference type="Proteomes" id="UP001221816">
    <property type="component" value="Unassembled WGS sequence"/>
</dbReference>
<keyword evidence="2" id="KW-1185">Reference proteome</keyword>
<proteinExistence type="predicted"/>
<sequence length="832" mass="87815">MAFNPELGSTSPAVLLDNAERLDKLVNSDALTVPDRAGVDLDTWRGFMAKNDEIRQNLVPLSKQYMTLEAAQTDIVNIPDGSTTYVRSPDDAYLAIEYMNVGGTLVATGRKMPSAIPTGYQSATAVSSSAANTIAITIPGLLIEGSLVYFLSPILNTAAVNVTVTDTKGNSVTRAIQKQNNGTLTGGELLLGQPVLMQFRTGTANNFVMVASGPVAAELAVRISALEINSIALLSGVVNNADAYSGTASTIPGIVASDRVFLFTPNATNTTRTPTLSVNGGTARQIKQNNGSNVAAGDLVAGYTYLVKFNFASADFRLLTYPSDRARVLNAYTKGTVTSDSSSPNAVSVIIPGLLGDGTQITFEPVAANTGAMTLVITDIYGNTVTRNLFKGANTALTGGELRVAMPATVQYRGSPQNNFKLLYAGDPTTDIKSLSKDVTTLKGALTDPYAALADKLVGTGVSTDQSPFGTITWSAGVKTVTKRQIICTSVGSSVGVGAGSTGGGVAGAPYAPNTLFVNALKDELAQYGEFDIIDDNQCIPTQAFQQFAAQLANSPYTTSDFVLIVGGMNDAPVGNFNMGRTFPGQKTTLEALIDLCIARGAIPVVCTTPHHNVEMSATYPTIPGGNPLVWPVRTFSVAGTYAFDAEAKTITQAYFANSSYGGDILNAGMTLRVESGANAGNYTIASISSDRTVITLNESIPATSSYSTTVRHFNLSSIIEDILYPAPSESFVTKDWTGNGVLVKGDVRFEMVNNMQRSVARQKSAFLADCAYSFFRYGVEVGGYSSVYNVPAGNYNHMNDNGYNVTFGYTLKVAARKIASLIFGEKYYSAS</sequence>
<dbReference type="SUPFAM" id="SSF52266">
    <property type="entry name" value="SGNH hydrolase"/>
    <property type="match status" value="1"/>
</dbReference>
<accession>A0ABT5CSB4</accession>
<name>A0ABT5CSB4_9ENTR</name>
<dbReference type="RefSeq" id="WP_272027960.1">
    <property type="nucleotide sequence ID" value="NZ_JAQNDH010000010.1"/>
</dbReference>
<evidence type="ECO:0000313" key="2">
    <source>
        <dbReference type="Proteomes" id="UP001221816"/>
    </source>
</evidence>
<reference evidence="1 2" key="1">
    <citation type="submission" date="2023-01" db="EMBL/GenBank/DDBJ databases">
        <authorList>
            <person name="Dale J."/>
        </authorList>
    </citation>
    <scope>NUCLEOTIDE SEQUENCE [LARGE SCALE GENOMIC DNA]</scope>
    <source>
        <strain evidence="1 2">2022EL-01098</strain>
    </source>
</reference>
<evidence type="ECO:0000313" key="1">
    <source>
        <dbReference type="EMBL" id="MDC0694351.1"/>
    </source>
</evidence>
<comment type="caution">
    <text evidence="1">The sequence shown here is derived from an EMBL/GenBank/DDBJ whole genome shotgun (WGS) entry which is preliminary data.</text>
</comment>
<gene>
    <name evidence="1" type="ORF">PIK62_17310</name>
</gene>
<evidence type="ECO:0008006" key="3">
    <source>
        <dbReference type="Google" id="ProtNLM"/>
    </source>
</evidence>
<protein>
    <recommendedName>
        <fullName evidence="3">Flagellar biosynthesis, cell-distal portion of basal-body rod</fullName>
    </recommendedName>
</protein>
<organism evidence="1 2">
    <name type="scientific">Klebsiella pasteurii</name>
    <dbReference type="NCBI Taxonomy" id="2587529"/>
    <lineage>
        <taxon>Bacteria</taxon>
        <taxon>Pseudomonadati</taxon>
        <taxon>Pseudomonadota</taxon>
        <taxon>Gammaproteobacteria</taxon>
        <taxon>Enterobacterales</taxon>
        <taxon>Enterobacteriaceae</taxon>
        <taxon>Klebsiella/Raoultella group</taxon>
        <taxon>Klebsiella</taxon>
    </lineage>
</organism>
<dbReference type="EMBL" id="JAQNDI010000009">
    <property type="protein sequence ID" value="MDC0694351.1"/>
    <property type="molecule type" value="Genomic_DNA"/>
</dbReference>